<evidence type="ECO:0000256" key="6">
    <source>
        <dbReference type="ARBA" id="ARBA00023180"/>
    </source>
</evidence>
<feature type="transmembrane region" description="Helical" evidence="7">
    <location>
        <begin position="627"/>
        <end position="656"/>
    </location>
</feature>
<gene>
    <name evidence="8" type="ORF">NSCI0253_LOCUS40212</name>
</gene>
<proteinExistence type="inferred from homology"/>
<dbReference type="GO" id="GO:0022857">
    <property type="term" value="F:transmembrane transporter activity"/>
    <property type="evidence" value="ECO:0007669"/>
    <property type="project" value="UniProtKB-UniRule"/>
</dbReference>
<feature type="transmembrane region" description="Helical" evidence="7">
    <location>
        <begin position="302"/>
        <end position="323"/>
    </location>
</feature>
<dbReference type="AlphaFoldDB" id="A0A7S1AUQ0"/>
<feature type="transmembrane region" description="Helical" evidence="7">
    <location>
        <begin position="258"/>
        <end position="281"/>
    </location>
</feature>
<accession>A0A7S1AUQ0</accession>
<keyword evidence="6" id="KW-0325">Glycoprotein</keyword>
<comment type="subcellular location">
    <subcellularLocation>
        <location evidence="7">Cell membrane</location>
        <topology evidence="7">Multi-pass membrane protein</topology>
    </subcellularLocation>
    <subcellularLocation>
        <location evidence="1">Membrane</location>
        <topology evidence="1">Multi-pass membrane protein</topology>
    </subcellularLocation>
</comment>
<evidence type="ECO:0000256" key="7">
    <source>
        <dbReference type="RuleBase" id="RU368066"/>
    </source>
</evidence>
<evidence type="ECO:0000256" key="2">
    <source>
        <dbReference type="ARBA" id="ARBA00007168"/>
    </source>
</evidence>
<dbReference type="PANTHER" id="PTHR12385">
    <property type="entry name" value="CHOLINE TRANSPORTER-LIKE (SLC FAMILY 44)"/>
    <property type="match status" value="1"/>
</dbReference>
<evidence type="ECO:0000256" key="4">
    <source>
        <dbReference type="ARBA" id="ARBA00022989"/>
    </source>
</evidence>
<reference evidence="8" key="1">
    <citation type="submission" date="2021-01" db="EMBL/GenBank/DDBJ databases">
        <authorList>
            <person name="Corre E."/>
            <person name="Pelletier E."/>
            <person name="Niang G."/>
            <person name="Scheremetjew M."/>
            <person name="Finn R."/>
            <person name="Kale V."/>
            <person name="Holt S."/>
            <person name="Cochrane G."/>
            <person name="Meng A."/>
            <person name="Brown T."/>
            <person name="Cohen L."/>
        </authorList>
    </citation>
    <scope>NUCLEOTIDE SEQUENCE</scope>
</reference>
<protein>
    <recommendedName>
        <fullName evidence="7">Choline transporter-like protein</fullName>
    </recommendedName>
</protein>
<name>A0A7S1AUQ0_NOCSC</name>
<keyword evidence="5 7" id="KW-0472">Membrane</keyword>
<keyword evidence="4 7" id="KW-1133">Transmembrane helix</keyword>
<feature type="transmembrane region" description="Helical" evidence="7">
    <location>
        <begin position="676"/>
        <end position="696"/>
    </location>
</feature>
<dbReference type="PANTHER" id="PTHR12385:SF14">
    <property type="entry name" value="CHOLINE TRANSPORTER-LIKE 2"/>
    <property type="match status" value="1"/>
</dbReference>
<dbReference type="Pfam" id="PF04515">
    <property type="entry name" value="Choline_transpo"/>
    <property type="match status" value="1"/>
</dbReference>
<organism evidence="8">
    <name type="scientific">Noctiluca scintillans</name>
    <name type="common">Sea sparkle</name>
    <name type="synonym">Red tide dinoflagellate</name>
    <dbReference type="NCBI Taxonomy" id="2966"/>
    <lineage>
        <taxon>Eukaryota</taxon>
        <taxon>Sar</taxon>
        <taxon>Alveolata</taxon>
        <taxon>Dinophyceae</taxon>
        <taxon>Noctilucales</taxon>
        <taxon>Noctilucaceae</taxon>
        <taxon>Noctiluca</taxon>
    </lineage>
</organism>
<feature type="transmembrane region" description="Helical" evidence="7">
    <location>
        <begin position="411"/>
        <end position="442"/>
    </location>
</feature>
<keyword evidence="3 7" id="KW-0812">Transmembrane</keyword>
<dbReference type="InterPro" id="IPR007603">
    <property type="entry name" value="Choline_transptr-like"/>
</dbReference>
<comment type="similarity">
    <text evidence="2 7">Belongs to the CTL (choline transporter-like) family.</text>
</comment>
<feature type="transmembrane region" description="Helical" evidence="7">
    <location>
        <begin position="223"/>
        <end position="252"/>
    </location>
</feature>
<comment type="function">
    <text evidence="7">Choline transporter.</text>
</comment>
<evidence type="ECO:0000256" key="3">
    <source>
        <dbReference type="ARBA" id="ARBA00022692"/>
    </source>
</evidence>
<dbReference type="GO" id="GO:0005886">
    <property type="term" value="C:plasma membrane"/>
    <property type="evidence" value="ECO:0007669"/>
    <property type="project" value="UniProtKB-SubCell"/>
</dbReference>
<feature type="transmembrane region" description="Helical" evidence="7">
    <location>
        <begin position="520"/>
        <end position="541"/>
    </location>
</feature>
<feature type="transmembrane region" description="Helical" evidence="7">
    <location>
        <begin position="352"/>
        <end position="373"/>
    </location>
</feature>
<feature type="transmembrane region" description="Helical" evidence="7">
    <location>
        <begin position="35"/>
        <end position="57"/>
    </location>
</feature>
<dbReference type="EMBL" id="HBFQ01056719">
    <property type="protein sequence ID" value="CAD8865857.1"/>
    <property type="molecule type" value="Transcribed_RNA"/>
</dbReference>
<sequence>MGNSLSQAVNHPLEFAFLGEKEREHTIADQHITDAFSGCCFCFWLVMLILIIVYGTVNGKPGRLTHAIDYQGRLCGTDDDVASLPFGYWCADSAWDGDFPSHLYVPGNKMLYKGATCLASCPTDASTIVNCPTWELSDFNEMSDGVYTSGNYSGATFSKHLEITVTQSVVAQKSYATEAFRGQFCLPTWSAESSLRTEIINGPLSGTTFLASALGSLVNACPLIFIAWCCANCCGCAMIVALMFYTGIFILAVEGLTVVLLFILSLFFLFAACCCCITNSSPHDEGYKSLNLFYSAYDSVEARCWSITTGILLAILALLYGAFTYVSMPVIDRSIGIFFAAKEVFSDAPVMFLLPIVWSFILIGVVLLLMYFFQYVMSLGSIDSDLVKVGDYSFSGLMSFYSYEWYQQPLIVFYLFMTWWSAETVIQMFIYTVGCAATYYFLADPESKGGSSAAAAAHGPGKNVKVRVAGADNNLQNRDGVIEGDKLVVDLNPHHSPGAGATGQGHKSVNNGLSLFGGKYWWGLILHFGSFTFGALMIPLWRIFRCFANIANLILLSATKESSSYKEDVSVADKTLALVDMFAAGIKNLLDILHRNTYTHMFLEGELFFIPCCFEQFDKIQRCGGGVLFLMSSLTFFEFVNVFFFSLLNTMLFTVLVLQVDIFTSPDSEYYVADPIFVTFMIFAISLVTIFMYTSLFNHVADTLLYNFDFWRSSEKGAKTNACCPAGLKSLLKAEIGRAPGPVHAHTTPSKLAYTGATAAAPPMSSLTSPIMNSLNPAMTTARASLMSTFR</sequence>
<evidence type="ECO:0000256" key="1">
    <source>
        <dbReference type="ARBA" id="ARBA00004141"/>
    </source>
</evidence>
<evidence type="ECO:0000313" key="8">
    <source>
        <dbReference type="EMBL" id="CAD8865857.1"/>
    </source>
</evidence>
<evidence type="ECO:0000256" key="5">
    <source>
        <dbReference type="ARBA" id="ARBA00023136"/>
    </source>
</evidence>